<proteinExistence type="inferred from homology"/>
<feature type="domain" description="ABC3 transporter permease C-terminal" evidence="8">
    <location>
        <begin position="278"/>
        <end position="397"/>
    </location>
</feature>
<feature type="transmembrane region" description="Helical" evidence="7">
    <location>
        <begin position="327"/>
        <end position="352"/>
    </location>
</feature>
<feature type="domain" description="MacB-like periplasmic core" evidence="9">
    <location>
        <begin position="21"/>
        <end position="235"/>
    </location>
</feature>
<sequence>MNLWFDIRYALRLLLKSPGFSVLTITVMACGLGLALYMYSVINTIMYKTLPYPKGEGMVMVTPKMDGEGLNDSGLNFLDYELIRQKATKLTDISYFYAEYADLKDDEKSVRYIAVYNTPDMFAYTGVSPFLGRAFNQQDMQPGAEPVAVISYLLWQSYFNGRSDILNQTVKVNGSNTRVVGVMPKGFAFPFYHDLWLPSRLDPKLFPDRELAPEVFVFGRLPKGVNTAAASHELDGLMQEVARQYPKVNKGISANVLSFQENFTGEETAQTFFVMLSAVGFILLLACFNVGNLLLARSNQRTREIAIRMALGSPTSRLVMQMLWESLIISSIAGVIGVLLASWGLDITNYIFPRFVPNKVPVWWHLSLDGSVILDAIVLILATSLITSALPAWKIANGKFAYALRDGVNSDQGRKTGRFSRTLVVIEVALSCSILCISVLLLFLVMRATKADYGVPIDHFLVAKINVDQDSYQDDDSRRKLYLKLLDQVGTIPGVQASGLTSSAPGQFTFPHQVVTENMEQDGQDALSYSLVNDVRMMPGSLTAMGVKLLNGREFADGDTDATLPVAVVSDSFIKKYWPHEKTVIGKRLRFRDGNDYRWFTVVGVVSHIIHGRPFSEFKTRPTVYRSLMQLRQVNPSLTIMLRAPQPQRLSKPLFNVLNELGPAIESTQPQTLSDQLTRNTVGVQFVTNLFLLFGAAAMVLAASGIYGVTQHAINQRTQEIGIRQALGATPTRLLRMLMFSGLRQLFAGLALGLPLAIFAAPKINRVYGDGGGGFMLLFGGVALFIVIIVALATWIPSRRVIMMKPGDAIRYE</sequence>
<dbReference type="Proteomes" id="UP001187868">
    <property type="component" value="Unassembled WGS sequence"/>
</dbReference>
<reference evidence="10 11" key="1">
    <citation type="submission" date="2023-10" db="EMBL/GenBank/DDBJ databases">
        <title>Clonality and diversity in the soft rot Dickeya solani phytopathogen.</title>
        <authorList>
            <person name="Pedron J."/>
            <person name="Van Gijisegem F."/>
            <person name="Portier P."/>
            <person name="Taghouti G."/>
        </authorList>
    </citation>
    <scope>NUCLEOTIDE SEQUENCE [LARGE SCALE GENOMIC DNA]</scope>
    <source>
        <strain evidence="10 11">FVG2-MFV017-A9</strain>
    </source>
</reference>
<feature type="transmembrane region" description="Helical" evidence="7">
    <location>
        <begin position="774"/>
        <end position="796"/>
    </location>
</feature>
<keyword evidence="11" id="KW-1185">Reference proteome</keyword>
<keyword evidence="5 7" id="KW-0472">Membrane</keyword>
<evidence type="ECO:0000256" key="2">
    <source>
        <dbReference type="ARBA" id="ARBA00022475"/>
    </source>
</evidence>
<feature type="transmembrane region" description="Helical" evidence="7">
    <location>
        <begin position="272"/>
        <end position="295"/>
    </location>
</feature>
<dbReference type="InterPro" id="IPR050250">
    <property type="entry name" value="Macrolide_Exporter_MacB"/>
</dbReference>
<comment type="caution">
    <text evidence="10">The sequence shown here is derived from an EMBL/GenBank/DDBJ whole genome shotgun (WGS) entry which is preliminary data.</text>
</comment>
<keyword evidence="2" id="KW-1003">Cell membrane</keyword>
<feature type="transmembrane region" description="Helical" evidence="7">
    <location>
        <begin position="372"/>
        <end position="393"/>
    </location>
</feature>
<feature type="transmembrane region" description="Helical" evidence="7">
    <location>
        <begin position="20"/>
        <end position="39"/>
    </location>
</feature>
<evidence type="ECO:0000313" key="11">
    <source>
        <dbReference type="Proteomes" id="UP001187868"/>
    </source>
</evidence>
<name>A0ABU4EDZ8_9GAMM</name>
<dbReference type="InterPro" id="IPR025857">
    <property type="entry name" value="MacB_PCD"/>
</dbReference>
<dbReference type="NCBIfam" id="TIGR03434">
    <property type="entry name" value="ADOP"/>
    <property type="match status" value="1"/>
</dbReference>
<comment type="subcellular location">
    <subcellularLocation>
        <location evidence="1">Cell membrane</location>
        <topology evidence="1">Multi-pass membrane protein</topology>
    </subcellularLocation>
</comment>
<evidence type="ECO:0000256" key="6">
    <source>
        <dbReference type="ARBA" id="ARBA00038076"/>
    </source>
</evidence>
<feature type="transmembrane region" description="Helical" evidence="7">
    <location>
        <begin position="686"/>
        <end position="709"/>
    </location>
</feature>
<feature type="transmembrane region" description="Helical" evidence="7">
    <location>
        <begin position="743"/>
        <end position="762"/>
    </location>
</feature>
<keyword evidence="4 7" id="KW-1133">Transmembrane helix</keyword>
<feature type="domain" description="ABC3 transporter permease C-terminal" evidence="8">
    <location>
        <begin position="693"/>
        <end position="805"/>
    </location>
</feature>
<keyword evidence="3 7" id="KW-0812">Transmembrane</keyword>
<dbReference type="PANTHER" id="PTHR30572:SF4">
    <property type="entry name" value="ABC TRANSPORTER PERMEASE YTRF"/>
    <property type="match status" value="1"/>
</dbReference>
<evidence type="ECO:0000256" key="7">
    <source>
        <dbReference type="SAM" id="Phobius"/>
    </source>
</evidence>
<accession>A0ABU4EDZ8</accession>
<evidence type="ECO:0000256" key="4">
    <source>
        <dbReference type="ARBA" id="ARBA00022989"/>
    </source>
</evidence>
<organism evidence="10 11">
    <name type="scientific">Dickeya solani</name>
    <dbReference type="NCBI Taxonomy" id="1089444"/>
    <lineage>
        <taxon>Bacteria</taxon>
        <taxon>Pseudomonadati</taxon>
        <taxon>Pseudomonadota</taxon>
        <taxon>Gammaproteobacteria</taxon>
        <taxon>Enterobacterales</taxon>
        <taxon>Pectobacteriaceae</taxon>
        <taxon>Dickeya</taxon>
    </lineage>
</organism>
<comment type="similarity">
    <text evidence="6">Belongs to the ABC-4 integral membrane protein family.</text>
</comment>
<feature type="domain" description="MacB-like periplasmic core" evidence="9">
    <location>
        <begin position="438"/>
        <end position="646"/>
    </location>
</feature>
<dbReference type="EMBL" id="JAWLLM010000005">
    <property type="protein sequence ID" value="MDV7041842.1"/>
    <property type="molecule type" value="Genomic_DNA"/>
</dbReference>
<feature type="transmembrane region" description="Helical" evidence="7">
    <location>
        <begin position="423"/>
        <end position="446"/>
    </location>
</feature>
<gene>
    <name evidence="10" type="ORF">RUJ08_06825</name>
</gene>
<dbReference type="Pfam" id="PF12704">
    <property type="entry name" value="MacB_PCD"/>
    <property type="match status" value="2"/>
</dbReference>
<evidence type="ECO:0000259" key="8">
    <source>
        <dbReference type="Pfam" id="PF02687"/>
    </source>
</evidence>
<evidence type="ECO:0000259" key="9">
    <source>
        <dbReference type="Pfam" id="PF12704"/>
    </source>
</evidence>
<dbReference type="PANTHER" id="PTHR30572">
    <property type="entry name" value="MEMBRANE COMPONENT OF TRANSPORTER-RELATED"/>
    <property type="match status" value="1"/>
</dbReference>
<dbReference type="RefSeq" id="WP_057083614.1">
    <property type="nucleotide sequence ID" value="NZ_CP104920.1"/>
</dbReference>
<evidence type="ECO:0000256" key="5">
    <source>
        <dbReference type="ARBA" id="ARBA00023136"/>
    </source>
</evidence>
<dbReference type="Pfam" id="PF02687">
    <property type="entry name" value="FtsX"/>
    <property type="match status" value="2"/>
</dbReference>
<evidence type="ECO:0000256" key="3">
    <source>
        <dbReference type="ARBA" id="ARBA00022692"/>
    </source>
</evidence>
<evidence type="ECO:0000256" key="1">
    <source>
        <dbReference type="ARBA" id="ARBA00004651"/>
    </source>
</evidence>
<evidence type="ECO:0000313" key="10">
    <source>
        <dbReference type="EMBL" id="MDV7041842.1"/>
    </source>
</evidence>
<protein>
    <submittedName>
        <fullName evidence="10">ADOP family duplicated permease</fullName>
    </submittedName>
</protein>
<dbReference type="InterPro" id="IPR017800">
    <property type="entry name" value="ADOP"/>
</dbReference>
<dbReference type="InterPro" id="IPR003838">
    <property type="entry name" value="ABC3_permease_C"/>
</dbReference>